<evidence type="ECO:0000256" key="1">
    <source>
        <dbReference type="ARBA" id="ARBA00005184"/>
    </source>
</evidence>
<dbReference type="PANTHER" id="PTHR31321:SF134">
    <property type="entry name" value="PECTINESTERASE"/>
    <property type="match status" value="1"/>
</dbReference>
<dbReference type="AlphaFoldDB" id="A0AA41VDD0"/>
<name>A0AA41VDD0_PAPNU</name>
<dbReference type="Proteomes" id="UP001177140">
    <property type="component" value="Unassembled WGS sequence"/>
</dbReference>
<feature type="domain" description="Pectinesterase catalytic" evidence="7">
    <location>
        <begin position="57"/>
        <end position="356"/>
    </location>
</feature>
<evidence type="ECO:0000256" key="6">
    <source>
        <dbReference type="SAM" id="SignalP"/>
    </source>
</evidence>
<sequence>MFLRSFLLFSFVCFYTGLDNGVRGLECKRNLNDPDQVFATLTVIPPPRQNRQENFTITKKYGKRYTSIQAAIDDIPVDNDRWIKILLYIGHYKEKIEVTKSCILLQGKIAEKTVIEFGDHREEENHKDTRQSATFTSNADNFVAKHITFVNTHNYNLYGRGTSRHRYRSGNDVTQAVAAVINGDKSAFYYCGFLGVQDTLFDDNGRHYFKNCFIEGAVDFIMGNGQSIYDNCKIRVLGREEDGGGVGYITAQKRSSDEESSGFVFKGGAVEGTGKAWLGRAWGSHARVIFSGTHFDNIIIPQGWWPWNFLNDTQKHFTYTDQNCTGKGNDTSKRQYNTILTEMQIQQFTNLSYIDAEGWISKQAGQPNY</sequence>
<comment type="similarity">
    <text evidence="2">Belongs to the pectinesterase family.</text>
</comment>
<dbReference type="Pfam" id="PF01095">
    <property type="entry name" value="Pectinesterase"/>
    <property type="match status" value="1"/>
</dbReference>
<proteinExistence type="inferred from homology"/>
<keyword evidence="9" id="KW-1185">Reference proteome</keyword>
<evidence type="ECO:0000313" key="8">
    <source>
        <dbReference type="EMBL" id="MCL7039197.1"/>
    </source>
</evidence>
<evidence type="ECO:0000256" key="5">
    <source>
        <dbReference type="ARBA" id="ARBA00023085"/>
    </source>
</evidence>
<accession>A0AA41VDD0</accession>
<evidence type="ECO:0000256" key="4">
    <source>
        <dbReference type="ARBA" id="ARBA00022801"/>
    </source>
</evidence>
<comment type="pathway">
    <text evidence="1">Glycan metabolism; pectin degradation; 2-dehydro-3-deoxy-D-gluconate from pectin: step 1/5.</text>
</comment>
<dbReference type="GO" id="GO:0042545">
    <property type="term" value="P:cell wall modification"/>
    <property type="evidence" value="ECO:0007669"/>
    <property type="project" value="InterPro"/>
</dbReference>
<keyword evidence="4" id="KW-0378">Hydrolase</keyword>
<dbReference type="GO" id="GO:0030599">
    <property type="term" value="F:pectinesterase activity"/>
    <property type="evidence" value="ECO:0007669"/>
    <property type="project" value="UniProtKB-EC"/>
</dbReference>
<dbReference type="PANTHER" id="PTHR31321">
    <property type="entry name" value="ACYL-COA THIOESTER HYDROLASE YBHC-RELATED"/>
    <property type="match status" value="1"/>
</dbReference>
<dbReference type="InterPro" id="IPR000070">
    <property type="entry name" value="Pectinesterase_cat"/>
</dbReference>
<dbReference type="EC" id="3.1.1.11" evidence="3"/>
<dbReference type="InterPro" id="IPR012334">
    <property type="entry name" value="Pectin_lyas_fold"/>
</dbReference>
<feature type="signal peptide" evidence="6">
    <location>
        <begin position="1"/>
        <end position="17"/>
    </location>
</feature>
<gene>
    <name evidence="8" type="ORF">MKW94_028048</name>
</gene>
<dbReference type="EMBL" id="JAJJMA010198654">
    <property type="protein sequence ID" value="MCL7039197.1"/>
    <property type="molecule type" value="Genomic_DNA"/>
</dbReference>
<evidence type="ECO:0000259" key="7">
    <source>
        <dbReference type="Pfam" id="PF01095"/>
    </source>
</evidence>
<dbReference type="InterPro" id="IPR011050">
    <property type="entry name" value="Pectin_lyase_fold/virulence"/>
</dbReference>
<organism evidence="8 9">
    <name type="scientific">Papaver nudicaule</name>
    <name type="common">Iceland poppy</name>
    <dbReference type="NCBI Taxonomy" id="74823"/>
    <lineage>
        <taxon>Eukaryota</taxon>
        <taxon>Viridiplantae</taxon>
        <taxon>Streptophyta</taxon>
        <taxon>Embryophyta</taxon>
        <taxon>Tracheophyta</taxon>
        <taxon>Spermatophyta</taxon>
        <taxon>Magnoliopsida</taxon>
        <taxon>Ranunculales</taxon>
        <taxon>Papaveraceae</taxon>
        <taxon>Papaveroideae</taxon>
        <taxon>Papaver</taxon>
    </lineage>
</organism>
<comment type="caution">
    <text evidence="8">The sequence shown here is derived from an EMBL/GenBank/DDBJ whole genome shotgun (WGS) entry which is preliminary data.</text>
</comment>
<protein>
    <recommendedName>
        <fullName evidence="3">pectinesterase</fullName>
        <ecNumber evidence="3">3.1.1.11</ecNumber>
    </recommendedName>
</protein>
<dbReference type="GO" id="GO:0045490">
    <property type="term" value="P:pectin catabolic process"/>
    <property type="evidence" value="ECO:0007669"/>
    <property type="project" value="TreeGrafter"/>
</dbReference>
<evidence type="ECO:0000256" key="3">
    <source>
        <dbReference type="ARBA" id="ARBA00013229"/>
    </source>
</evidence>
<feature type="chain" id="PRO_5041337258" description="pectinesterase" evidence="6">
    <location>
        <begin position="18"/>
        <end position="369"/>
    </location>
</feature>
<keyword evidence="6" id="KW-0732">Signal</keyword>
<dbReference type="Gene3D" id="2.160.20.10">
    <property type="entry name" value="Single-stranded right-handed beta-helix, Pectin lyase-like"/>
    <property type="match status" value="1"/>
</dbReference>
<evidence type="ECO:0000256" key="2">
    <source>
        <dbReference type="ARBA" id="ARBA00008891"/>
    </source>
</evidence>
<reference evidence="8" key="1">
    <citation type="submission" date="2022-03" db="EMBL/GenBank/DDBJ databases">
        <title>A functionally conserved STORR gene fusion in Papaver species that diverged 16.8 million years ago.</title>
        <authorList>
            <person name="Catania T."/>
        </authorList>
    </citation>
    <scope>NUCLEOTIDE SEQUENCE</scope>
    <source>
        <strain evidence="8">S-191538</strain>
    </source>
</reference>
<keyword evidence="5" id="KW-0063">Aspartyl esterase</keyword>
<dbReference type="SUPFAM" id="SSF51126">
    <property type="entry name" value="Pectin lyase-like"/>
    <property type="match status" value="1"/>
</dbReference>
<evidence type="ECO:0000313" key="9">
    <source>
        <dbReference type="Proteomes" id="UP001177140"/>
    </source>
</evidence>